<dbReference type="InterPro" id="IPR025110">
    <property type="entry name" value="AMP-bd_C"/>
</dbReference>
<sequence length="521" mass="56211">MDRSASSSTSASHIAAARADNIAAAFARSAARHGPRTALRFGQREWTYAQLEQAITGLANALRALGLASGERVAAFGANSDAYVLLWLACARAGLVHVPINHGLTAEEVDYILRQSGSRALFHDPGDLERLAHAAEAVQWRGTLHGGSGHDVLAMASAEPGQPRQPLPTPAADDLAQILYTSGTTAAPKGAMLTHAALLAEYTSAIIELELSAHDRALAALPLYHSAQMHVFTVPQLIMGGYVHILASAQAELCLSTIAQHRLDSFFAPPTVWISLLRHPGFDGFDLSCLKRGYYGASIMPVPVLEELARRLPVRLFNCYGQSEIGPLATVLRPEDHAQRPASAGRPVFNVQTRVVDADGQPVAPGEQGEIVHRSPQLLRGYWDKPEETAEAFAGGWFHTGDLGVMDAEGYLTIVDRVKDVINSGGIVVSSREVEECLYRHPAVAEVAVFALPDPRLVEAVAAVVALKDGMHADEAELIAHARAHLAHFKAPRRVFFRDGLPRNGSGKLLKRELRQEYGQR</sequence>
<dbReference type="OrthoDB" id="9803968at2"/>
<reference evidence="3 4" key="1">
    <citation type="journal article" date="2012" name="J. Bacteriol.">
        <title>Complete Genome Sequence of the BTEX-Degrading Bacterium Pseudoxanthomonas spadix BD-a59.</title>
        <authorList>
            <person name="Lee S.H."/>
            <person name="Jin H.M."/>
            <person name="Lee H.J."/>
            <person name="Kim J.M."/>
            <person name="Jeon C.O."/>
        </authorList>
    </citation>
    <scope>NUCLEOTIDE SEQUENCE [LARGE SCALE GENOMIC DNA]</scope>
    <source>
        <strain evidence="3 4">BD-a59</strain>
    </source>
</reference>
<dbReference type="Pfam" id="PF13193">
    <property type="entry name" value="AMP-binding_C"/>
    <property type="match status" value="1"/>
</dbReference>
<dbReference type="InterPro" id="IPR042099">
    <property type="entry name" value="ANL_N_sf"/>
</dbReference>
<dbReference type="Proteomes" id="UP000005870">
    <property type="component" value="Chromosome"/>
</dbReference>
<evidence type="ECO:0000259" key="1">
    <source>
        <dbReference type="Pfam" id="PF00501"/>
    </source>
</evidence>
<dbReference type="NCBIfam" id="NF006182">
    <property type="entry name" value="PRK08316.1"/>
    <property type="match status" value="1"/>
</dbReference>
<name>G7UPP2_PSEUP</name>
<feature type="domain" description="AMP-dependent synthetase/ligase" evidence="1">
    <location>
        <begin position="26"/>
        <end position="383"/>
    </location>
</feature>
<dbReference type="Pfam" id="PF00501">
    <property type="entry name" value="AMP-binding"/>
    <property type="match status" value="1"/>
</dbReference>
<evidence type="ECO:0000259" key="2">
    <source>
        <dbReference type="Pfam" id="PF13193"/>
    </source>
</evidence>
<dbReference type="HOGENOM" id="CLU_000022_59_0_6"/>
<dbReference type="GO" id="GO:0016877">
    <property type="term" value="F:ligase activity, forming carbon-sulfur bonds"/>
    <property type="evidence" value="ECO:0007669"/>
    <property type="project" value="UniProtKB-ARBA"/>
</dbReference>
<organism evidence="3 4">
    <name type="scientific">Pseudoxanthomonas spadix (strain BD-a59)</name>
    <dbReference type="NCBI Taxonomy" id="1045855"/>
    <lineage>
        <taxon>Bacteria</taxon>
        <taxon>Pseudomonadati</taxon>
        <taxon>Pseudomonadota</taxon>
        <taxon>Gammaproteobacteria</taxon>
        <taxon>Lysobacterales</taxon>
        <taxon>Lysobacteraceae</taxon>
        <taxon>Pseudoxanthomonas</taxon>
    </lineage>
</organism>
<dbReference type="KEGG" id="psd:DSC_11055"/>
<dbReference type="STRING" id="1045855.DSC_11055"/>
<feature type="domain" description="AMP-binding enzyme C-terminal" evidence="2">
    <location>
        <begin position="433"/>
        <end position="508"/>
    </location>
</feature>
<dbReference type="AlphaFoldDB" id="G7UPP2"/>
<dbReference type="Gene3D" id="3.40.50.12780">
    <property type="entry name" value="N-terminal domain of ligase-like"/>
    <property type="match status" value="1"/>
</dbReference>
<dbReference type="InterPro" id="IPR000873">
    <property type="entry name" value="AMP-dep_synth/lig_dom"/>
</dbReference>
<dbReference type="PANTHER" id="PTHR43767:SF7">
    <property type="entry name" value="MEDIUM_LONG-CHAIN-FATTY-ACID--COA LIGASE FADD8"/>
    <property type="match status" value="1"/>
</dbReference>
<keyword evidence="4" id="KW-1185">Reference proteome</keyword>
<dbReference type="PANTHER" id="PTHR43767">
    <property type="entry name" value="LONG-CHAIN-FATTY-ACID--COA LIGASE"/>
    <property type="match status" value="1"/>
</dbReference>
<dbReference type="RefSeq" id="WP_014161029.1">
    <property type="nucleotide sequence ID" value="NC_016147.2"/>
</dbReference>
<proteinExistence type="predicted"/>
<dbReference type="InterPro" id="IPR045851">
    <property type="entry name" value="AMP-bd_C_sf"/>
</dbReference>
<dbReference type="CDD" id="cd17631">
    <property type="entry name" value="FACL_FadD13-like"/>
    <property type="match status" value="1"/>
</dbReference>
<protein>
    <submittedName>
        <fullName evidence="3">Acyl-CoA synthetase</fullName>
    </submittedName>
</protein>
<dbReference type="eggNOG" id="COG0318">
    <property type="taxonomic scope" value="Bacteria"/>
</dbReference>
<evidence type="ECO:0000313" key="4">
    <source>
        <dbReference type="Proteomes" id="UP000005870"/>
    </source>
</evidence>
<dbReference type="Gene3D" id="3.30.300.30">
    <property type="match status" value="1"/>
</dbReference>
<dbReference type="InterPro" id="IPR050237">
    <property type="entry name" value="ATP-dep_AMP-bd_enzyme"/>
</dbReference>
<evidence type="ECO:0000313" key="3">
    <source>
        <dbReference type="EMBL" id="AER56855.1"/>
    </source>
</evidence>
<dbReference type="SUPFAM" id="SSF56801">
    <property type="entry name" value="Acetyl-CoA synthetase-like"/>
    <property type="match status" value="1"/>
</dbReference>
<gene>
    <name evidence="3" type="ordered locus">DSC_11055</name>
</gene>
<dbReference type="EMBL" id="CP003093">
    <property type="protein sequence ID" value="AER56855.1"/>
    <property type="molecule type" value="Genomic_DNA"/>
</dbReference>
<accession>G7UPP2</accession>